<sequence>MTISPAGRVPAGNYPSGDGYGGEIIPAGAGDGYPFIKRGGGRDTRPVGTRIIPVNCSPPCSFTADASQPPALSSSPITASRLQRPLPPAAATCLQQQLRQKPRLHLQSSSVPAVSSLHINSLAFHADLQRTTSPHAPLLHP</sequence>
<proteinExistence type="predicted"/>
<organism evidence="1 2">
    <name type="scientific">Stylosanthes scabra</name>
    <dbReference type="NCBI Taxonomy" id="79078"/>
    <lineage>
        <taxon>Eukaryota</taxon>
        <taxon>Viridiplantae</taxon>
        <taxon>Streptophyta</taxon>
        <taxon>Embryophyta</taxon>
        <taxon>Tracheophyta</taxon>
        <taxon>Spermatophyta</taxon>
        <taxon>Magnoliopsida</taxon>
        <taxon>eudicotyledons</taxon>
        <taxon>Gunneridae</taxon>
        <taxon>Pentapetalae</taxon>
        <taxon>rosids</taxon>
        <taxon>fabids</taxon>
        <taxon>Fabales</taxon>
        <taxon>Fabaceae</taxon>
        <taxon>Papilionoideae</taxon>
        <taxon>50 kb inversion clade</taxon>
        <taxon>dalbergioids sensu lato</taxon>
        <taxon>Dalbergieae</taxon>
        <taxon>Pterocarpus clade</taxon>
        <taxon>Stylosanthes</taxon>
    </lineage>
</organism>
<comment type="caution">
    <text evidence="1">The sequence shown here is derived from an EMBL/GenBank/DDBJ whole genome shotgun (WGS) entry which is preliminary data.</text>
</comment>
<keyword evidence="2" id="KW-1185">Reference proteome</keyword>
<dbReference type="Proteomes" id="UP001341840">
    <property type="component" value="Unassembled WGS sequence"/>
</dbReference>
<gene>
    <name evidence="1" type="ORF">PIB30_039292</name>
</gene>
<name>A0ABU6YBL5_9FABA</name>
<dbReference type="EMBL" id="JASCZI010241862">
    <property type="protein sequence ID" value="MED6207827.1"/>
    <property type="molecule type" value="Genomic_DNA"/>
</dbReference>
<evidence type="ECO:0000313" key="2">
    <source>
        <dbReference type="Proteomes" id="UP001341840"/>
    </source>
</evidence>
<reference evidence="1 2" key="1">
    <citation type="journal article" date="2023" name="Plants (Basel)">
        <title>Bridging the Gap: Combining Genomics and Transcriptomics Approaches to Understand Stylosanthes scabra, an Orphan Legume from the Brazilian Caatinga.</title>
        <authorList>
            <person name="Ferreira-Neto J.R.C."/>
            <person name="da Silva M.D."/>
            <person name="Binneck E."/>
            <person name="de Melo N.F."/>
            <person name="da Silva R.H."/>
            <person name="de Melo A.L.T.M."/>
            <person name="Pandolfi V."/>
            <person name="Bustamante F.O."/>
            <person name="Brasileiro-Vidal A.C."/>
            <person name="Benko-Iseppon A.M."/>
        </authorList>
    </citation>
    <scope>NUCLEOTIDE SEQUENCE [LARGE SCALE GENOMIC DNA]</scope>
    <source>
        <tissue evidence="1">Leaves</tissue>
    </source>
</reference>
<accession>A0ABU6YBL5</accession>
<evidence type="ECO:0000313" key="1">
    <source>
        <dbReference type="EMBL" id="MED6207827.1"/>
    </source>
</evidence>
<protein>
    <submittedName>
        <fullName evidence="1">Uncharacterized protein</fullName>
    </submittedName>
</protein>